<name>A0A9D4IXL6_DREPO</name>
<protein>
    <submittedName>
        <fullName evidence="1">Uncharacterized protein</fullName>
    </submittedName>
</protein>
<dbReference type="AlphaFoldDB" id="A0A9D4IXL6"/>
<reference evidence="1" key="2">
    <citation type="submission" date="2020-11" db="EMBL/GenBank/DDBJ databases">
        <authorList>
            <person name="McCartney M.A."/>
            <person name="Auch B."/>
            <person name="Kono T."/>
            <person name="Mallez S."/>
            <person name="Becker A."/>
            <person name="Gohl D.M."/>
            <person name="Silverstein K.A.T."/>
            <person name="Koren S."/>
            <person name="Bechman K.B."/>
            <person name="Herman A."/>
            <person name="Abrahante J.E."/>
            <person name="Garbe J."/>
        </authorList>
    </citation>
    <scope>NUCLEOTIDE SEQUENCE</scope>
    <source>
        <strain evidence="1">Duluth1</strain>
        <tissue evidence="1">Whole animal</tissue>
    </source>
</reference>
<gene>
    <name evidence="1" type="ORF">DPMN_145540</name>
</gene>
<dbReference type="EMBL" id="JAIWYP010000007">
    <property type="protein sequence ID" value="KAH3792051.1"/>
    <property type="molecule type" value="Genomic_DNA"/>
</dbReference>
<proteinExistence type="predicted"/>
<reference evidence="1" key="1">
    <citation type="journal article" date="2019" name="bioRxiv">
        <title>The Genome of the Zebra Mussel, Dreissena polymorpha: A Resource for Invasive Species Research.</title>
        <authorList>
            <person name="McCartney M.A."/>
            <person name="Auch B."/>
            <person name="Kono T."/>
            <person name="Mallez S."/>
            <person name="Zhang Y."/>
            <person name="Obille A."/>
            <person name="Becker A."/>
            <person name="Abrahante J.E."/>
            <person name="Garbe J."/>
            <person name="Badalamenti J.P."/>
            <person name="Herman A."/>
            <person name="Mangelson H."/>
            <person name="Liachko I."/>
            <person name="Sullivan S."/>
            <person name="Sone E.D."/>
            <person name="Koren S."/>
            <person name="Silverstein K.A.T."/>
            <person name="Beckman K.B."/>
            <person name="Gohl D.M."/>
        </authorList>
    </citation>
    <scope>NUCLEOTIDE SEQUENCE</scope>
    <source>
        <strain evidence="1">Duluth1</strain>
        <tissue evidence="1">Whole animal</tissue>
    </source>
</reference>
<dbReference type="Proteomes" id="UP000828390">
    <property type="component" value="Unassembled WGS sequence"/>
</dbReference>
<evidence type="ECO:0000313" key="1">
    <source>
        <dbReference type="EMBL" id="KAH3792051.1"/>
    </source>
</evidence>
<evidence type="ECO:0000313" key="2">
    <source>
        <dbReference type="Proteomes" id="UP000828390"/>
    </source>
</evidence>
<accession>A0A9D4IXL6</accession>
<keyword evidence="2" id="KW-1185">Reference proteome</keyword>
<comment type="caution">
    <text evidence="1">The sequence shown here is derived from an EMBL/GenBank/DDBJ whole genome shotgun (WGS) entry which is preliminary data.</text>
</comment>
<sequence>MAGDNNATPTALSAIDKGRNGRSLEIKIMAQMSSLHRDDLSLSPLTIKVKMYTCNLHKTKTACKQLPVCLGFMLFAAHQYLRFGNEAFKT</sequence>
<organism evidence="1 2">
    <name type="scientific">Dreissena polymorpha</name>
    <name type="common">Zebra mussel</name>
    <name type="synonym">Mytilus polymorpha</name>
    <dbReference type="NCBI Taxonomy" id="45954"/>
    <lineage>
        <taxon>Eukaryota</taxon>
        <taxon>Metazoa</taxon>
        <taxon>Spiralia</taxon>
        <taxon>Lophotrochozoa</taxon>
        <taxon>Mollusca</taxon>
        <taxon>Bivalvia</taxon>
        <taxon>Autobranchia</taxon>
        <taxon>Heteroconchia</taxon>
        <taxon>Euheterodonta</taxon>
        <taxon>Imparidentia</taxon>
        <taxon>Neoheterodontei</taxon>
        <taxon>Myida</taxon>
        <taxon>Dreissenoidea</taxon>
        <taxon>Dreissenidae</taxon>
        <taxon>Dreissena</taxon>
    </lineage>
</organism>